<name>A0A1G9N1D2_9FIRM</name>
<keyword evidence="4" id="KW-1185">Reference proteome</keyword>
<dbReference type="InterPro" id="IPR001611">
    <property type="entry name" value="Leu-rich_rpt"/>
</dbReference>
<dbReference type="PANTHER" id="PTHR46652:SF3">
    <property type="entry name" value="LEUCINE-RICH REPEAT-CONTAINING PROTEIN 9"/>
    <property type="match status" value="1"/>
</dbReference>
<dbReference type="PROSITE" id="PS51450">
    <property type="entry name" value="LRR"/>
    <property type="match status" value="3"/>
</dbReference>
<dbReference type="Pfam" id="PF12799">
    <property type="entry name" value="LRR_4"/>
    <property type="match status" value="1"/>
</dbReference>
<organism evidence="3 4">
    <name type="scientific">Romboutsia lituseburensis DSM 797</name>
    <dbReference type="NCBI Taxonomy" id="1121325"/>
    <lineage>
        <taxon>Bacteria</taxon>
        <taxon>Bacillati</taxon>
        <taxon>Bacillota</taxon>
        <taxon>Clostridia</taxon>
        <taxon>Peptostreptococcales</taxon>
        <taxon>Peptostreptococcaceae</taxon>
        <taxon>Romboutsia</taxon>
    </lineage>
</organism>
<dbReference type="PANTHER" id="PTHR46652">
    <property type="entry name" value="LEUCINE-RICH REPEAT AND IQ DOMAIN-CONTAINING PROTEIN 1-RELATED"/>
    <property type="match status" value="1"/>
</dbReference>
<reference evidence="3 4" key="1">
    <citation type="submission" date="2016-10" db="EMBL/GenBank/DDBJ databases">
        <authorList>
            <person name="de Groot N.N."/>
        </authorList>
    </citation>
    <scope>NUCLEOTIDE SEQUENCE [LARGE SCALE GENOMIC DNA]</scope>
    <source>
        <strain evidence="3 4">DSM 797</strain>
    </source>
</reference>
<dbReference type="SMART" id="SM00365">
    <property type="entry name" value="LRR_SD22"/>
    <property type="match status" value="4"/>
</dbReference>
<keyword evidence="2" id="KW-0677">Repeat</keyword>
<dbReference type="SUPFAM" id="SSF49478">
    <property type="entry name" value="Cna protein B-type domain"/>
    <property type="match status" value="1"/>
</dbReference>
<dbReference type="AlphaFoldDB" id="A0A1G9N1D2"/>
<evidence type="ECO:0000256" key="1">
    <source>
        <dbReference type="ARBA" id="ARBA00022614"/>
    </source>
</evidence>
<dbReference type="STRING" id="1121325.SAMN04515677_103441"/>
<dbReference type="InterPro" id="IPR025875">
    <property type="entry name" value="Leu-rich_rpt_4"/>
</dbReference>
<proteinExistence type="predicted"/>
<evidence type="ECO:0000313" key="4">
    <source>
        <dbReference type="Proteomes" id="UP000199068"/>
    </source>
</evidence>
<dbReference type="Gene3D" id="3.80.10.10">
    <property type="entry name" value="Ribonuclease Inhibitor"/>
    <property type="match status" value="1"/>
</dbReference>
<dbReference type="InterPro" id="IPR013783">
    <property type="entry name" value="Ig-like_fold"/>
</dbReference>
<sequence>MIILEIDINNNWIDNHLRFVLSNSQNKDIEEITKDYLLTLRELDLSDCAIEKLDGIQYATNLNSLNLSKNEIVDATPLSKLSRLTNLELSENRIEDVSFLTNLKKLKSIGLDGNNIANIDNLKSLKNLSLINISNNKIKDLSFIETIHSKNVKVIATEQCVVLQPIHIKYGESFIFKSPIYWNKETIVLLDNVQLDGKYTSLKTNKRPSLLYSISKILVENICSDCILKADFYHEVPFLKSGILSGILLQPIKVKLPNQNLGICQNNEGVIYGKLQIRSLNQEEKYKFKNKLITLINSDGDKISCLTDLNGSYKFNNLKNGRYTILFPFLNTHKYITPSLYVCNLKEGEILEVNAVTEKK</sequence>
<keyword evidence="1" id="KW-0433">Leucine-rich repeat</keyword>
<dbReference type="Proteomes" id="UP000199068">
    <property type="component" value="Unassembled WGS sequence"/>
</dbReference>
<evidence type="ECO:0000313" key="3">
    <source>
        <dbReference type="EMBL" id="SDL80376.1"/>
    </source>
</evidence>
<dbReference type="InterPro" id="IPR032675">
    <property type="entry name" value="LRR_dom_sf"/>
</dbReference>
<dbReference type="Gene3D" id="2.60.40.10">
    <property type="entry name" value="Immunoglobulins"/>
    <property type="match status" value="1"/>
</dbReference>
<accession>A0A1G9N1D2</accession>
<evidence type="ECO:0008006" key="5">
    <source>
        <dbReference type="Google" id="ProtNLM"/>
    </source>
</evidence>
<gene>
    <name evidence="3" type="ORF">SAMN04515677_103441</name>
</gene>
<dbReference type="InterPro" id="IPR050836">
    <property type="entry name" value="SDS22/Internalin_LRR"/>
</dbReference>
<evidence type="ECO:0000256" key="2">
    <source>
        <dbReference type="ARBA" id="ARBA00022737"/>
    </source>
</evidence>
<protein>
    <recommendedName>
        <fullName evidence="5">Leucine Rich repeat-containing protein</fullName>
    </recommendedName>
</protein>
<dbReference type="SUPFAM" id="SSF52058">
    <property type="entry name" value="L domain-like"/>
    <property type="match status" value="1"/>
</dbReference>
<dbReference type="EMBL" id="FNGW01000003">
    <property type="protein sequence ID" value="SDL80376.1"/>
    <property type="molecule type" value="Genomic_DNA"/>
</dbReference>